<dbReference type="EMBL" id="JAQJAN010000012">
    <property type="protein sequence ID" value="KAJ5716145.1"/>
    <property type="molecule type" value="Genomic_DNA"/>
</dbReference>
<feature type="transmembrane region" description="Helical" evidence="5">
    <location>
        <begin position="95"/>
        <end position="114"/>
    </location>
</feature>
<comment type="subcellular location">
    <subcellularLocation>
        <location evidence="1">Membrane</location>
        <topology evidence="1">Multi-pass membrane protein</topology>
    </subcellularLocation>
</comment>
<evidence type="ECO:0000256" key="6">
    <source>
        <dbReference type="SAM" id="SignalP"/>
    </source>
</evidence>
<evidence type="ECO:0000256" key="2">
    <source>
        <dbReference type="ARBA" id="ARBA00022692"/>
    </source>
</evidence>
<dbReference type="GO" id="GO:0005886">
    <property type="term" value="C:plasma membrane"/>
    <property type="evidence" value="ECO:0007669"/>
    <property type="project" value="TreeGrafter"/>
</dbReference>
<dbReference type="PANTHER" id="PTHR23501:SF43">
    <property type="entry name" value="MULTIDRUG TRANSPORTER, PUTATIVE (AFU_ORTHOLOGUE AFUA_6G03040)-RELATED"/>
    <property type="match status" value="1"/>
</dbReference>
<feature type="transmembrane region" description="Helical" evidence="5">
    <location>
        <begin position="33"/>
        <end position="55"/>
    </location>
</feature>
<dbReference type="Gene3D" id="1.20.1720.10">
    <property type="entry name" value="Multidrug resistance protein D"/>
    <property type="match status" value="1"/>
</dbReference>
<dbReference type="InterPro" id="IPR020846">
    <property type="entry name" value="MFS_dom"/>
</dbReference>
<feature type="chain" id="PRO_5042094711" evidence="6">
    <location>
        <begin position="18"/>
        <end position="513"/>
    </location>
</feature>
<feature type="signal peptide" evidence="6">
    <location>
        <begin position="1"/>
        <end position="17"/>
    </location>
</feature>
<keyword evidence="3 5" id="KW-1133">Transmembrane helix</keyword>
<reference evidence="8" key="2">
    <citation type="submission" date="2023-01" db="EMBL/GenBank/DDBJ databases">
        <authorList>
            <person name="Petersen C."/>
        </authorList>
    </citation>
    <scope>NUCLEOTIDE SEQUENCE</scope>
    <source>
        <strain evidence="8">IBT 17514</strain>
    </source>
</reference>
<feature type="transmembrane region" description="Helical" evidence="5">
    <location>
        <begin position="373"/>
        <end position="395"/>
    </location>
</feature>
<dbReference type="InterPro" id="IPR036259">
    <property type="entry name" value="MFS_trans_sf"/>
</dbReference>
<protein>
    <submittedName>
        <fullName evidence="8">Major facilitator superfamily domain-containing protein</fullName>
    </submittedName>
</protein>
<dbReference type="InterPro" id="IPR011701">
    <property type="entry name" value="MFS"/>
</dbReference>
<dbReference type="AlphaFoldDB" id="A0AAD6HGF3"/>
<feature type="transmembrane region" description="Helical" evidence="5">
    <location>
        <begin position="416"/>
        <end position="434"/>
    </location>
</feature>
<dbReference type="Proteomes" id="UP001215712">
    <property type="component" value="Unassembled WGS sequence"/>
</dbReference>
<evidence type="ECO:0000313" key="8">
    <source>
        <dbReference type="EMBL" id="KAJ5716145.1"/>
    </source>
</evidence>
<accession>A0AAD6HGF3</accession>
<gene>
    <name evidence="8" type="ORF">N7493_008056</name>
</gene>
<evidence type="ECO:0000259" key="7">
    <source>
        <dbReference type="PROSITE" id="PS50850"/>
    </source>
</evidence>
<feature type="transmembrane region" description="Helical" evidence="5">
    <location>
        <begin position="480"/>
        <end position="498"/>
    </location>
</feature>
<feature type="transmembrane region" description="Helical" evidence="5">
    <location>
        <begin position="342"/>
        <end position="361"/>
    </location>
</feature>
<keyword evidence="6" id="KW-0732">Signal</keyword>
<feature type="transmembrane region" description="Helical" evidence="5">
    <location>
        <begin position="204"/>
        <end position="222"/>
    </location>
</feature>
<dbReference type="PANTHER" id="PTHR23501">
    <property type="entry name" value="MAJOR FACILITATOR SUPERFAMILY"/>
    <property type="match status" value="1"/>
</dbReference>
<dbReference type="PRINTS" id="PR01036">
    <property type="entry name" value="TCRTETB"/>
</dbReference>
<evidence type="ECO:0000256" key="5">
    <source>
        <dbReference type="SAM" id="Phobius"/>
    </source>
</evidence>
<feature type="transmembrane region" description="Helical" evidence="5">
    <location>
        <begin position="276"/>
        <end position="298"/>
    </location>
</feature>
<proteinExistence type="predicted"/>
<feature type="transmembrane region" description="Helical" evidence="5">
    <location>
        <begin position="67"/>
        <end position="89"/>
    </location>
</feature>
<feature type="transmembrane region" description="Helical" evidence="5">
    <location>
        <begin position="228"/>
        <end position="252"/>
    </location>
</feature>
<name>A0AAD6HGF3_9EURO</name>
<dbReference type="GO" id="GO:0022857">
    <property type="term" value="F:transmembrane transporter activity"/>
    <property type="evidence" value="ECO:0007669"/>
    <property type="project" value="InterPro"/>
</dbReference>
<keyword evidence="9" id="KW-1185">Reference proteome</keyword>
<organism evidence="8 9">
    <name type="scientific">Penicillium malachiteum</name>
    <dbReference type="NCBI Taxonomy" id="1324776"/>
    <lineage>
        <taxon>Eukaryota</taxon>
        <taxon>Fungi</taxon>
        <taxon>Dikarya</taxon>
        <taxon>Ascomycota</taxon>
        <taxon>Pezizomycotina</taxon>
        <taxon>Eurotiomycetes</taxon>
        <taxon>Eurotiomycetidae</taxon>
        <taxon>Eurotiales</taxon>
        <taxon>Aspergillaceae</taxon>
        <taxon>Penicillium</taxon>
    </lineage>
</organism>
<dbReference type="PROSITE" id="PS50850">
    <property type="entry name" value="MFS"/>
    <property type="match status" value="1"/>
</dbReference>
<feature type="domain" description="Major facilitator superfamily (MFS) profile" evidence="7">
    <location>
        <begin position="1"/>
        <end position="502"/>
    </location>
</feature>
<evidence type="ECO:0000256" key="1">
    <source>
        <dbReference type="ARBA" id="ARBA00004141"/>
    </source>
</evidence>
<reference evidence="8" key="1">
    <citation type="journal article" date="2023" name="IMA Fungus">
        <title>Comparative genomic study of the Penicillium genus elucidates a diverse pangenome and 15 lateral gene transfer events.</title>
        <authorList>
            <person name="Petersen C."/>
            <person name="Sorensen T."/>
            <person name="Nielsen M.R."/>
            <person name="Sondergaard T.E."/>
            <person name="Sorensen J.L."/>
            <person name="Fitzpatrick D.A."/>
            <person name="Frisvad J.C."/>
            <person name="Nielsen K.L."/>
        </authorList>
    </citation>
    <scope>NUCLEOTIDE SEQUENCE</scope>
    <source>
        <strain evidence="8">IBT 17514</strain>
    </source>
</reference>
<evidence type="ECO:0000313" key="9">
    <source>
        <dbReference type="Proteomes" id="UP001215712"/>
    </source>
</evidence>
<feature type="transmembrane region" description="Helical" evidence="5">
    <location>
        <begin position="153"/>
        <end position="175"/>
    </location>
</feature>
<comment type="caution">
    <text evidence="8">The sequence shown here is derived from an EMBL/GenBank/DDBJ whole genome shotgun (WGS) entry which is preliminary data.</text>
</comment>
<evidence type="ECO:0000256" key="4">
    <source>
        <dbReference type="ARBA" id="ARBA00023136"/>
    </source>
</evidence>
<keyword evidence="4 5" id="KW-0472">Membrane</keyword>
<evidence type="ECO:0000256" key="3">
    <source>
        <dbReference type="ARBA" id="ARBA00022989"/>
    </source>
</evidence>
<feature type="non-terminal residue" evidence="8">
    <location>
        <position position="1"/>
    </location>
</feature>
<feature type="transmembrane region" description="Helical" evidence="5">
    <location>
        <begin position="318"/>
        <end position="335"/>
    </location>
</feature>
<dbReference type="SUPFAM" id="SSF103473">
    <property type="entry name" value="MFS general substrate transporter"/>
    <property type="match status" value="1"/>
</dbReference>
<sequence>LALALFLTCLEATIVSTSLVTITNDLDGSGQSSWVITAYLLTYTGSYGIGFLIIWSNCSAIIGVKKAVLGSLFLFVVFSGGCAASNTLSQLIICRAFQGLGGAGVYSLNLYAFVRVFPYRHFDKASSFAGGISSLGLVLGPLLGGVIANNGSWRWIFLYNIPVGVVSWGLIYAAIPSHFPEAPPDPSEPKGPWIDARSFSRIDFLGAALILTSCSFIISALQEGNSEYAWGSSLVISFFVISGIACIAFVWWERVVCIKKYAITPVFPWWLMKHRVFMGVAFGFLTSGLPLFVCIIEIPQRFQVVNGSSPLGAGIKLLSFSVSCPVGIIACSVLAGRFAIPFVYIILAGIACEVTGMFLFSEIAGTSHVWTGQFGYLVLAGLGVGLSIAAFYMAAPLVVEEDDHATAIGIGIQFRTLGGVLGIAASTTILNHYLTSRLAGHLSPQVLAELQQTTDSIKQLSPESQVYIREVFAMAYSMQMKLAGAFSAAQVLAVALIWKRGGNVRYLKPENSF</sequence>
<feature type="transmembrane region" description="Helical" evidence="5">
    <location>
        <begin position="126"/>
        <end position="147"/>
    </location>
</feature>
<keyword evidence="2 5" id="KW-0812">Transmembrane</keyword>
<dbReference type="Pfam" id="PF07690">
    <property type="entry name" value="MFS_1"/>
    <property type="match status" value="1"/>
</dbReference>